<accession>A0ABR1WD94</accession>
<reference evidence="1 2" key="1">
    <citation type="submission" date="2023-01" db="EMBL/GenBank/DDBJ databases">
        <title>Analysis of 21 Apiospora genomes using comparative genomics revels a genus with tremendous synthesis potential of carbohydrate active enzymes and secondary metabolites.</title>
        <authorList>
            <person name="Sorensen T."/>
        </authorList>
    </citation>
    <scope>NUCLEOTIDE SEQUENCE [LARGE SCALE GENOMIC DNA]</scope>
    <source>
        <strain evidence="1 2">CBS 114990</strain>
    </source>
</reference>
<dbReference type="GeneID" id="92045281"/>
<evidence type="ECO:0000313" key="2">
    <source>
        <dbReference type="Proteomes" id="UP001433268"/>
    </source>
</evidence>
<dbReference type="RefSeq" id="XP_066667563.1">
    <property type="nucleotide sequence ID" value="XM_066812221.1"/>
</dbReference>
<keyword evidence="2" id="KW-1185">Reference proteome</keyword>
<organism evidence="1 2">
    <name type="scientific">Apiospora hydei</name>
    <dbReference type="NCBI Taxonomy" id="1337664"/>
    <lineage>
        <taxon>Eukaryota</taxon>
        <taxon>Fungi</taxon>
        <taxon>Dikarya</taxon>
        <taxon>Ascomycota</taxon>
        <taxon>Pezizomycotina</taxon>
        <taxon>Sordariomycetes</taxon>
        <taxon>Xylariomycetidae</taxon>
        <taxon>Amphisphaeriales</taxon>
        <taxon>Apiosporaceae</taxon>
        <taxon>Apiospora</taxon>
    </lineage>
</organism>
<protein>
    <submittedName>
        <fullName evidence="1">Uncharacterized protein</fullName>
    </submittedName>
</protein>
<dbReference type="Proteomes" id="UP001433268">
    <property type="component" value="Unassembled WGS sequence"/>
</dbReference>
<comment type="caution">
    <text evidence="1">The sequence shown here is derived from an EMBL/GenBank/DDBJ whole genome shotgun (WGS) entry which is preliminary data.</text>
</comment>
<gene>
    <name evidence="1" type="ORF">PG997_007906</name>
</gene>
<evidence type="ECO:0000313" key="1">
    <source>
        <dbReference type="EMBL" id="KAK8080088.1"/>
    </source>
</evidence>
<dbReference type="EMBL" id="JAQQWN010000006">
    <property type="protein sequence ID" value="KAK8080088.1"/>
    <property type="molecule type" value="Genomic_DNA"/>
</dbReference>
<sequence length="97" mass="10347">MNKHTLRILNYGGLLQPMADGDFATTCCPPQLQGAPATYMIVYCYPGDGQPAWQTAFDFGNSNVLSINAAGEFECFGISGCAWNQAGYTDKPDGVNG</sequence>
<proteinExistence type="predicted"/>
<name>A0ABR1WD94_9PEZI</name>